<dbReference type="EMBL" id="BSXV01001535">
    <property type="protein sequence ID" value="GME93153.1"/>
    <property type="molecule type" value="Genomic_DNA"/>
</dbReference>
<accession>A0ACB5TQQ2</accession>
<keyword evidence="2" id="KW-1185">Reference proteome</keyword>
<protein>
    <submittedName>
        <fullName evidence="1">Unnamed protein product</fullName>
    </submittedName>
</protein>
<proteinExistence type="predicted"/>
<evidence type="ECO:0000313" key="1">
    <source>
        <dbReference type="EMBL" id="GME93153.1"/>
    </source>
</evidence>
<comment type="caution">
    <text evidence="1">The sequence shown here is derived from an EMBL/GenBank/DDBJ whole genome shotgun (WGS) entry which is preliminary data.</text>
</comment>
<reference evidence="1" key="1">
    <citation type="submission" date="2023-04" db="EMBL/GenBank/DDBJ databases">
        <title>Candida boidinii NBRC 1967.</title>
        <authorList>
            <person name="Ichikawa N."/>
            <person name="Sato H."/>
            <person name="Tonouchi N."/>
        </authorList>
    </citation>
    <scope>NUCLEOTIDE SEQUENCE</scope>
    <source>
        <strain evidence="1">NBRC 1967</strain>
    </source>
</reference>
<name>A0ACB5TQQ2_CANBO</name>
<gene>
    <name evidence="1" type="ORF">Cboi01_000302600</name>
</gene>
<organism evidence="1 2">
    <name type="scientific">Candida boidinii</name>
    <name type="common">Yeast</name>
    <dbReference type="NCBI Taxonomy" id="5477"/>
    <lineage>
        <taxon>Eukaryota</taxon>
        <taxon>Fungi</taxon>
        <taxon>Dikarya</taxon>
        <taxon>Ascomycota</taxon>
        <taxon>Saccharomycotina</taxon>
        <taxon>Pichiomycetes</taxon>
        <taxon>Pichiales</taxon>
        <taxon>Pichiaceae</taxon>
        <taxon>Ogataea</taxon>
        <taxon>Ogataea/Candida clade</taxon>
    </lineage>
</organism>
<sequence length="191" mass="21290">MSAFEDYCIVCEKICPSDSVYCSNDCKLSDQQATTSPTLSSCSVHTHNNNNNNIQFNNGPQLISPLLTPQLYNNNNISQQLQESNNITSPHFNNNNQQHLSIAHHQTLNTSQSFKGLSYESPLLACSTNSNSCLNDLDSNRLDLNTPSENTRRRSGNKLQINQSAPSNISDILSNTSENYKKWLNSSSFIQ</sequence>
<evidence type="ECO:0000313" key="2">
    <source>
        <dbReference type="Proteomes" id="UP001165101"/>
    </source>
</evidence>
<dbReference type="Proteomes" id="UP001165101">
    <property type="component" value="Unassembled WGS sequence"/>
</dbReference>